<reference evidence="1 2" key="1">
    <citation type="journal article" date="2019" name="Int. J. Syst. Evol. Microbiol.">
        <title>The Global Catalogue of Microorganisms (GCM) 10K type strain sequencing project: providing services to taxonomists for standard genome sequencing and annotation.</title>
        <authorList>
            <consortium name="The Broad Institute Genomics Platform"/>
            <consortium name="The Broad Institute Genome Sequencing Center for Infectious Disease"/>
            <person name="Wu L."/>
            <person name="Ma J."/>
        </authorList>
    </citation>
    <scope>NUCLEOTIDE SEQUENCE [LARGE SCALE GENOMIC DNA]</scope>
    <source>
        <strain evidence="1 2">JCM 12140</strain>
    </source>
</reference>
<comment type="caution">
    <text evidence="1">The sequence shown here is derived from an EMBL/GenBank/DDBJ whole genome shotgun (WGS) entry which is preliminary data.</text>
</comment>
<evidence type="ECO:0000313" key="2">
    <source>
        <dbReference type="Proteomes" id="UP001501742"/>
    </source>
</evidence>
<sequence length="119" mass="12629">MSGAGRSGRQQRALAVELLRAGIGVAHLLGSRRALGRPAVLARVLGVRQLTQAGLVLRAGTADAHTVSALVDATHGVTMVPLALFDRQSRRFAVRQFWIATLLTVLEVALVGRGRSGKR</sequence>
<evidence type="ECO:0000313" key="1">
    <source>
        <dbReference type="EMBL" id="GAA1493299.1"/>
    </source>
</evidence>
<proteinExistence type="predicted"/>
<evidence type="ECO:0008006" key="3">
    <source>
        <dbReference type="Google" id="ProtNLM"/>
    </source>
</evidence>
<organism evidence="1 2">
    <name type="scientific">Curtobacterium herbarum</name>
    <dbReference type="NCBI Taxonomy" id="150122"/>
    <lineage>
        <taxon>Bacteria</taxon>
        <taxon>Bacillati</taxon>
        <taxon>Actinomycetota</taxon>
        <taxon>Actinomycetes</taxon>
        <taxon>Micrococcales</taxon>
        <taxon>Microbacteriaceae</taxon>
        <taxon>Curtobacterium</taxon>
    </lineage>
</organism>
<protein>
    <recommendedName>
        <fullName evidence="3">LysR substrate-binding domain-containing protein</fullName>
    </recommendedName>
</protein>
<name>A0ABN1ZCG1_9MICO</name>
<dbReference type="EMBL" id="BAAAJX010000005">
    <property type="protein sequence ID" value="GAA1493299.1"/>
    <property type="molecule type" value="Genomic_DNA"/>
</dbReference>
<dbReference type="RefSeq" id="WP_204610323.1">
    <property type="nucleotide sequence ID" value="NZ_BAAAJX010000005.1"/>
</dbReference>
<gene>
    <name evidence="1" type="ORF">GCM10009627_16450</name>
</gene>
<dbReference type="Proteomes" id="UP001501742">
    <property type="component" value="Unassembled WGS sequence"/>
</dbReference>
<keyword evidence="2" id="KW-1185">Reference proteome</keyword>
<accession>A0ABN1ZCG1</accession>